<keyword evidence="8" id="KW-1185">Reference proteome</keyword>
<dbReference type="Gene3D" id="6.10.140.1610">
    <property type="match status" value="1"/>
</dbReference>
<feature type="compositionally biased region" description="Polar residues" evidence="6">
    <location>
        <begin position="101"/>
        <end position="111"/>
    </location>
</feature>
<dbReference type="AlphaFoldDB" id="A0A1W0WAL3"/>
<evidence type="ECO:0000256" key="1">
    <source>
        <dbReference type="ARBA" id="ARBA00004123"/>
    </source>
</evidence>
<evidence type="ECO:0000313" key="8">
    <source>
        <dbReference type="Proteomes" id="UP000192578"/>
    </source>
</evidence>
<sequence>MPQMADRRINNGNRGDNVSMYSPQSVLHAMNKFQTAVGAMENSVLVPCRLQDIPDPVTGDLYAAFKLLSRTKVDLLFGDEDSQNGPTSPKYSSRRPAWNYGGQQQQTSNTLAVPKIGGSADSSDSEDGDVKAVETAQEAQVALDPAMLKLHANLNQNLKNLYTILEQMTDAANRVTNLYLEEVEDH</sequence>
<protein>
    <recommendedName>
        <fullName evidence="9">Mid1-interacting protein 1A</fullName>
    </recommendedName>
</protein>
<dbReference type="PANTHER" id="PTHR14315">
    <property type="entry name" value="SPOT14 FAMILY MEMBER"/>
    <property type="match status" value="1"/>
</dbReference>
<dbReference type="EMBL" id="MTYJ01000151">
    <property type="protein sequence ID" value="OQV12210.1"/>
    <property type="molecule type" value="Genomic_DNA"/>
</dbReference>
<dbReference type="Pfam" id="PF07084">
    <property type="entry name" value="Spot_14"/>
    <property type="match status" value="1"/>
</dbReference>
<evidence type="ECO:0000256" key="6">
    <source>
        <dbReference type="SAM" id="MobiDB-lite"/>
    </source>
</evidence>
<gene>
    <name evidence="7" type="ORF">BV898_13552</name>
</gene>
<reference evidence="8" key="1">
    <citation type="submission" date="2017-01" db="EMBL/GenBank/DDBJ databases">
        <title>Comparative genomics of anhydrobiosis in the tardigrade Hypsibius dujardini.</title>
        <authorList>
            <person name="Yoshida Y."/>
            <person name="Koutsovoulos G."/>
            <person name="Laetsch D."/>
            <person name="Stevens L."/>
            <person name="Kumar S."/>
            <person name="Horikawa D."/>
            <person name="Ishino K."/>
            <person name="Komine S."/>
            <person name="Tomita M."/>
            <person name="Blaxter M."/>
            <person name="Arakawa K."/>
        </authorList>
    </citation>
    <scope>NUCLEOTIDE SEQUENCE [LARGE SCALE GENOMIC DNA]</scope>
    <source>
        <strain evidence="8">Z151</strain>
    </source>
</reference>
<dbReference type="Proteomes" id="UP000192578">
    <property type="component" value="Unassembled WGS sequence"/>
</dbReference>
<feature type="region of interest" description="Disordered" evidence="6">
    <location>
        <begin position="77"/>
        <end position="129"/>
    </location>
</feature>
<evidence type="ECO:0000313" key="7">
    <source>
        <dbReference type="EMBL" id="OQV12210.1"/>
    </source>
</evidence>
<dbReference type="InterPro" id="IPR009786">
    <property type="entry name" value="Spot_14"/>
</dbReference>
<organism evidence="7 8">
    <name type="scientific">Hypsibius exemplaris</name>
    <name type="common">Freshwater tardigrade</name>
    <dbReference type="NCBI Taxonomy" id="2072580"/>
    <lineage>
        <taxon>Eukaryota</taxon>
        <taxon>Metazoa</taxon>
        <taxon>Ecdysozoa</taxon>
        <taxon>Tardigrada</taxon>
        <taxon>Eutardigrada</taxon>
        <taxon>Parachela</taxon>
        <taxon>Hypsibioidea</taxon>
        <taxon>Hypsibiidae</taxon>
        <taxon>Hypsibius</taxon>
    </lineage>
</organism>
<dbReference type="GO" id="GO:0005829">
    <property type="term" value="C:cytosol"/>
    <property type="evidence" value="ECO:0007669"/>
    <property type="project" value="TreeGrafter"/>
</dbReference>
<evidence type="ECO:0000256" key="2">
    <source>
        <dbReference type="ARBA" id="ARBA00004496"/>
    </source>
</evidence>
<dbReference type="PANTHER" id="PTHR14315:SF17">
    <property type="entry name" value="MIP21584P"/>
    <property type="match status" value="1"/>
</dbReference>
<evidence type="ECO:0000256" key="4">
    <source>
        <dbReference type="ARBA" id="ARBA00022490"/>
    </source>
</evidence>
<dbReference type="OrthoDB" id="5951908at2759"/>
<evidence type="ECO:0000256" key="5">
    <source>
        <dbReference type="ARBA" id="ARBA00023242"/>
    </source>
</evidence>
<name>A0A1W0WAL3_HYPEX</name>
<keyword evidence="4" id="KW-0963">Cytoplasm</keyword>
<comment type="similarity">
    <text evidence="3">Belongs to the SPOT14 family.</text>
</comment>
<accession>A0A1W0WAL3</accession>
<proteinExistence type="inferred from homology"/>
<dbReference type="GO" id="GO:0046890">
    <property type="term" value="P:regulation of lipid biosynthetic process"/>
    <property type="evidence" value="ECO:0007669"/>
    <property type="project" value="TreeGrafter"/>
</dbReference>
<evidence type="ECO:0000256" key="3">
    <source>
        <dbReference type="ARBA" id="ARBA00009488"/>
    </source>
</evidence>
<comment type="subcellular location">
    <subcellularLocation>
        <location evidence="2">Cytoplasm</location>
    </subcellularLocation>
    <subcellularLocation>
        <location evidence="1">Nucleus</location>
    </subcellularLocation>
</comment>
<keyword evidence="5" id="KW-0539">Nucleus</keyword>
<dbReference type="GO" id="GO:0005634">
    <property type="term" value="C:nucleus"/>
    <property type="evidence" value="ECO:0007669"/>
    <property type="project" value="UniProtKB-SubCell"/>
</dbReference>
<dbReference type="InterPro" id="IPR053719">
    <property type="entry name" value="Lipogen_MT_Stabilize_sf"/>
</dbReference>
<evidence type="ECO:0008006" key="9">
    <source>
        <dbReference type="Google" id="ProtNLM"/>
    </source>
</evidence>
<comment type="caution">
    <text evidence="7">The sequence shown here is derived from an EMBL/GenBank/DDBJ whole genome shotgun (WGS) entry which is preliminary data.</text>
</comment>